<accession>A0A8H5BAB9</accession>
<evidence type="ECO:0000313" key="5">
    <source>
        <dbReference type="Proteomes" id="UP000567179"/>
    </source>
</evidence>
<name>A0A8H5BAB9_9AGAR</name>
<dbReference type="PROSITE" id="PS51015">
    <property type="entry name" value="YDG"/>
    <property type="match status" value="1"/>
</dbReference>
<comment type="subcellular location">
    <subcellularLocation>
        <location evidence="2">Nucleus</location>
    </subcellularLocation>
</comment>
<dbReference type="Gene3D" id="2.30.280.10">
    <property type="entry name" value="SRA-YDG"/>
    <property type="match status" value="1"/>
</dbReference>
<dbReference type="SUPFAM" id="SSF88697">
    <property type="entry name" value="PUA domain-like"/>
    <property type="match status" value="1"/>
</dbReference>
<proteinExistence type="predicted"/>
<sequence length="756" mass="81075">MTRQRFMNDPRLYDPGFTEADPRFGNIQGIPVGTKFASRFGTKALGSKKLVRECSAKGVHPAVVAGISGNIKDGAYSIVLSGGYEDDIDDGDFFYYTGTEIEVDFVAGGQGNAYAGGGKQVEDQTFNHKDNAALKRSEETGRPVRVTRGFELKSKFAPTQGYRYDGLYIVEKAYLAKGPHGYDICRYELRFLSTVALATALHLQASTLALAQTSAPAELVPPPLPSPKPPVEFDLTLQRDASAVKGLSIPHVGRGFWGFSIEMSAISDLLGKNSTLLNVPFLNLLANLQERAGGVLIRIGGPSQETAAMVDSIPDGANTILSKDTNHTTQTPPLLYTRDVFYMAGNISSKTDVKWFFGIPFNQTSWRLTIAEEAENILGDNLAGLQAGNEPDLYERTGLRPVGYSPASYTNEVGDLLKAIDADARIPVKNNLVGPSITSAAWSPEQVWQTGFIDKFKSRLRALTVQKYPTNNCAAQFGTGHPVDPQSVLPDFLTHKGIVELVSPYEGTQTLAQGANLPLMMFETNTASCGGFPGISDSYTAALWAIDYGLQLAQANFTNGLLQAGAQGTFYNPFTAPPSNQSSSGWTVGPVYYSALVLAEAFGKTNTSRIVDLSENPNTPAYAVYEKDALNKVALINYMDDPSGSSDLKTFGNSSQSDGRFKGDLDVKTITCDIQGKECIVPVPAPGFALVFFDTATPDIDIGQATQTFATTQGAKATSVATDKPTSKGFSDVKSVNIGGILTISVVLTAMLSARL</sequence>
<dbReference type="PANTHER" id="PTHR36183">
    <property type="entry name" value="BETA-GLUCURONIDASE"/>
    <property type="match status" value="1"/>
</dbReference>
<dbReference type="SMART" id="SM00466">
    <property type="entry name" value="SRA"/>
    <property type="match status" value="1"/>
</dbReference>
<dbReference type="InterPro" id="IPR017853">
    <property type="entry name" value="GH"/>
</dbReference>
<dbReference type="AlphaFoldDB" id="A0A8H5BAB9"/>
<protein>
    <recommendedName>
        <fullName evidence="3">YDG domain-containing protein</fullName>
    </recommendedName>
</protein>
<feature type="domain" description="YDG" evidence="3">
    <location>
        <begin position="37"/>
        <end position="191"/>
    </location>
</feature>
<dbReference type="Proteomes" id="UP000567179">
    <property type="component" value="Unassembled WGS sequence"/>
</dbReference>
<dbReference type="PANTHER" id="PTHR36183:SF2">
    <property type="entry name" value="BETA-GLUCURONIDASE C-TERMINAL DOMAIN-CONTAINING PROTEIN"/>
    <property type="match status" value="1"/>
</dbReference>
<evidence type="ECO:0000256" key="1">
    <source>
        <dbReference type="ARBA" id="ARBA00023242"/>
    </source>
</evidence>
<dbReference type="InterPro" id="IPR052974">
    <property type="entry name" value="GH79_Enzymes"/>
</dbReference>
<gene>
    <name evidence="4" type="ORF">D9619_008683</name>
</gene>
<comment type="caution">
    <text evidence="4">The sequence shown here is derived from an EMBL/GenBank/DDBJ whole genome shotgun (WGS) entry which is preliminary data.</text>
</comment>
<dbReference type="SUPFAM" id="SSF51445">
    <property type="entry name" value="(Trans)glycosidases"/>
    <property type="match status" value="1"/>
</dbReference>
<dbReference type="InterPro" id="IPR015947">
    <property type="entry name" value="PUA-like_sf"/>
</dbReference>
<keyword evidence="5" id="KW-1185">Reference proteome</keyword>
<dbReference type="EMBL" id="JAACJJ010000029">
    <property type="protein sequence ID" value="KAF5319596.1"/>
    <property type="molecule type" value="Genomic_DNA"/>
</dbReference>
<dbReference type="Gene3D" id="3.20.20.80">
    <property type="entry name" value="Glycosidases"/>
    <property type="match status" value="1"/>
</dbReference>
<dbReference type="GO" id="GO:0005634">
    <property type="term" value="C:nucleus"/>
    <property type="evidence" value="ECO:0007669"/>
    <property type="project" value="UniProtKB-SubCell"/>
</dbReference>
<keyword evidence="1 2" id="KW-0539">Nucleus</keyword>
<dbReference type="OrthoDB" id="2796951at2759"/>
<dbReference type="InterPro" id="IPR003105">
    <property type="entry name" value="SRA_YDG"/>
</dbReference>
<organism evidence="4 5">
    <name type="scientific">Psilocybe cf. subviscida</name>
    <dbReference type="NCBI Taxonomy" id="2480587"/>
    <lineage>
        <taxon>Eukaryota</taxon>
        <taxon>Fungi</taxon>
        <taxon>Dikarya</taxon>
        <taxon>Basidiomycota</taxon>
        <taxon>Agaricomycotina</taxon>
        <taxon>Agaricomycetes</taxon>
        <taxon>Agaricomycetidae</taxon>
        <taxon>Agaricales</taxon>
        <taxon>Agaricineae</taxon>
        <taxon>Strophariaceae</taxon>
        <taxon>Psilocybe</taxon>
    </lineage>
</organism>
<evidence type="ECO:0000313" key="4">
    <source>
        <dbReference type="EMBL" id="KAF5319596.1"/>
    </source>
</evidence>
<reference evidence="4 5" key="1">
    <citation type="journal article" date="2020" name="ISME J.">
        <title>Uncovering the hidden diversity of litter-decomposition mechanisms in mushroom-forming fungi.</title>
        <authorList>
            <person name="Floudas D."/>
            <person name="Bentzer J."/>
            <person name="Ahren D."/>
            <person name="Johansson T."/>
            <person name="Persson P."/>
            <person name="Tunlid A."/>
        </authorList>
    </citation>
    <scope>NUCLEOTIDE SEQUENCE [LARGE SCALE GENOMIC DNA]</scope>
    <source>
        <strain evidence="4 5">CBS 101986</strain>
    </source>
</reference>
<dbReference type="InterPro" id="IPR036987">
    <property type="entry name" value="SRA-YDG_sf"/>
</dbReference>
<evidence type="ECO:0000259" key="3">
    <source>
        <dbReference type="PROSITE" id="PS51015"/>
    </source>
</evidence>
<dbReference type="Pfam" id="PF02182">
    <property type="entry name" value="SAD_SRA"/>
    <property type="match status" value="1"/>
</dbReference>
<evidence type="ECO:0000256" key="2">
    <source>
        <dbReference type="PROSITE-ProRule" id="PRU00358"/>
    </source>
</evidence>